<dbReference type="EMBL" id="JBEPLZ010000016">
    <property type="protein sequence ID" value="MET3572192.1"/>
    <property type="molecule type" value="Genomic_DNA"/>
</dbReference>
<keyword evidence="5" id="KW-1185">Reference proteome</keyword>
<reference evidence="3 5" key="2">
    <citation type="submission" date="2024-06" db="EMBL/GenBank/DDBJ databases">
        <title>Genomic Encyclopedia of Type Strains, Phase IV (KMG-IV): sequencing the most valuable type-strain genomes for metagenomic binning, comparative biology and taxonomic classification.</title>
        <authorList>
            <person name="Goeker M."/>
        </authorList>
    </citation>
    <scope>NUCLEOTIDE SEQUENCE [LARGE SCALE GENOMIC DNA]</scope>
    <source>
        <strain evidence="3 5">DSM 19261</strain>
    </source>
</reference>
<dbReference type="Pfam" id="PF09861">
    <property type="entry name" value="Lar_N"/>
    <property type="match status" value="1"/>
</dbReference>
<dbReference type="Gene3D" id="3.40.50.11440">
    <property type="match status" value="1"/>
</dbReference>
<evidence type="ECO:0000313" key="2">
    <source>
        <dbReference type="EMBL" id="MBT9808179.1"/>
    </source>
</evidence>
<name>A0AA41K470_9FIRM</name>
<evidence type="ECO:0000313" key="5">
    <source>
        <dbReference type="Proteomes" id="UP001549200"/>
    </source>
</evidence>
<proteinExistence type="predicted"/>
<evidence type="ECO:0000313" key="3">
    <source>
        <dbReference type="EMBL" id="MET3572192.1"/>
    </source>
</evidence>
<reference evidence="2" key="1">
    <citation type="journal article" date="2021" name="Gut Microbes">
        <title>A synthetic consortium of 100 gut commensals modulates the composition and function in a colon model of the microbiome of elderly subjects.</title>
        <authorList>
            <person name="Perez M."/>
            <person name="Ntemiri A."/>
            <person name="Tan H."/>
            <person name="Harris H.M.B."/>
            <person name="Roager H.M."/>
            <person name="Ribiere C."/>
            <person name="O'Toole P.W."/>
        </authorList>
    </citation>
    <scope>NUCLEOTIDE SEQUENCE</scope>
    <source>
        <strain evidence="2">MCC335</strain>
    </source>
</reference>
<sequence length="440" mass="47913">MKVTEGGMVSGLLRDVKIPRMFHARQTFPREVIPREEIAGVVDQQLSQERFASLIKPGMRIAVTAGSRGIRNVDIITKAIVDFVKGRGAVPFIVPAMGSHGGATAEGQLEVLASYDITPETMGCPIRSSMEVVELGVSERGRRVFIDRNAYEADGIIISCRLKPHNAFRGAYESGPCKMMTVGLGKQEGASIVHSDGMDVIAENIPTMARVVLEKAKILLAIPCMENAYDETCRIEAILAQDIMEREPELLKYAFSNMPKLMVGETDVLVVDEIGKNYSGTGVDPNITGTFSTPYATGGIRVQRTCFLNLSQASHGNALGCGLASAITKKIFDQMDIEKMYPNCITSTVLASARIPCVVATDREALQLCIRTCNKIDRGRVRVVRIANSLHIGEIMLSEAYYEDVKKGLYPGVEALDEPKALEFDESGNLTTPAEYMAAP</sequence>
<comment type="caution">
    <text evidence="2">The sequence shown here is derived from an EMBL/GenBank/DDBJ whole genome shotgun (WGS) entry which is preliminary data.</text>
</comment>
<dbReference type="InterPro" id="IPR018657">
    <property type="entry name" value="LarA-like_N"/>
</dbReference>
<accession>A0AA41K470</accession>
<dbReference type="GeneID" id="93165087"/>
<evidence type="ECO:0000313" key="4">
    <source>
        <dbReference type="Proteomes" id="UP000708338"/>
    </source>
</evidence>
<dbReference type="RefSeq" id="WP_007867417.1">
    <property type="nucleotide sequence ID" value="NZ_CABJDD010000001.1"/>
</dbReference>
<dbReference type="Proteomes" id="UP001549200">
    <property type="component" value="Unassembled WGS sequence"/>
</dbReference>
<gene>
    <name evidence="3" type="ORF">ABID13_003849</name>
    <name evidence="2" type="ORF">GPL26_00750</name>
</gene>
<dbReference type="GO" id="GO:0050043">
    <property type="term" value="F:lactate racemase activity"/>
    <property type="evidence" value="ECO:0007669"/>
    <property type="project" value="InterPro"/>
</dbReference>
<dbReference type="Proteomes" id="UP000708338">
    <property type="component" value="Unassembled WGS sequence"/>
</dbReference>
<organism evidence="2 4">
    <name type="scientific">Enterocloster citroniae</name>
    <dbReference type="NCBI Taxonomy" id="358743"/>
    <lineage>
        <taxon>Bacteria</taxon>
        <taxon>Bacillati</taxon>
        <taxon>Bacillota</taxon>
        <taxon>Clostridia</taxon>
        <taxon>Lachnospirales</taxon>
        <taxon>Lachnospiraceae</taxon>
        <taxon>Enterocloster</taxon>
    </lineage>
</organism>
<feature type="domain" description="LarA-like N-terminal" evidence="1">
    <location>
        <begin position="29"/>
        <end position="194"/>
    </location>
</feature>
<dbReference type="AlphaFoldDB" id="A0AA41K470"/>
<dbReference type="EMBL" id="WQPS01000001">
    <property type="protein sequence ID" value="MBT9808179.1"/>
    <property type="molecule type" value="Genomic_DNA"/>
</dbReference>
<evidence type="ECO:0000259" key="1">
    <source>
        <dbReference type="Pfam" id="PF09861"/>
    </source>
</evidence>
<protein>
    <submittedName>
        <fullName evidence="2">DUF2088 domain-containing protein</fullName>
    </submittedName>
</protein>